<name>A0ABS1YEQ5_9ACTN</name>
<dbReference type="Gene3D" id="3.10.450.50">
    <property type="match status" value="1"/>
</dbReference>
<evidence type="ECO:0000313" key="3">
    <source>
        <dbReference type="Proteomes" id="UP000622245"/>
    </source>
</evidence>
<dbReference type="InterPro" id="IPR037401">
    <property type="entry name" value="SnoaL-like"/>
</dbReference>
<dbReference type="EMBL" id="JAEVHL010000037">
    <property type="protein sequence ID" value="MBM0275901.1"/>
    <property type="molecule type" value="Genomic_DNA"/>
</dbReference>
<comment type="caution">
    <text evidence="2">The sequence shown here is derived from an EMBL/GenBank/DDBJ whole genome shotgun (WGS) entry which is preliminary data.</text>
</comment>
<dbReference type="Pfam" id="PF12680">
    <property type="entry name" value="SnoaL_2"/>
    <property type="match status" value="1"/>
</dbReference>
<evidence type="ECO:0000313" key="2">
    <source>
        <dbReference type="EMBL" id="MBM0275901.1"/>
    </source>
</evidence>
<protein>
    <submittedName>
        <fullName evidence="2">Nuclear transport factor 2 family protein</fullName>
    </submittedName>
</protein>
<organism evidence="2 3">
    <name type="scientific">Micromonospora tarensis</name>
    <dbReference type="NCBI Taxonomy" id="2806100"/>
    <lineage>
        <taxon>Bacteria</taxon>
        <taxon>Bacillati</taxon>
        <taxon>Actinomycetota</taxon>
        <taxon>Actinomycetes</taxon>
        <taxon>Micromonosporales</taxon>
        <taxon>Micromonosporaceae</taxon>
        <taxon>Micromonospora</taxon>
    </lineage>
</organism>
<evidence type="ECO:0000259" key="1">
    <source>
        <dbReference type="Pfam" id="PF12680"/>
    </source>
</evidence>
<feature type="domain" description="SnoaL-like" evidence="1">
    <location>
        <begin position="35"/>
        <end position="143"/>
    </location>
</feature>
<dbReference type="SUPFAM" id="SSF54427">
    <property type="entry name" value="NTF2-like"/>
    <property type="match status" value="1"/>
</dbReference>
<accession>A0ABS1YEQ5</accession>
<dbReference type="RefSeq" id="WP_203148284.1">
    <property type="nucleotide sequence ID" value="NZ_JAEVHL010000037.1"/>
</dbReference>
<gene>
    <name evidence="2" type="ORF">JM949_10865</name>
</gene>
<keyword evidence="3" id="KW-1185">Reference proteome</keyword>
<dbReference type="Proteomes" id="UP000622245">
    <property type="component" value="Unassembled WGS sequence"/>
</dbReference>
<sequence>MNNRVDMDVRSGFAGDVGGPVTEAVMYHRIVAAKVRAVFAEINKGNYEPMLASLAPEFSYRFYGSHALSGERRTAAAMRLWWERVFRLIPDARFEVDEVIVAGGPWFTRIATVAHVSGPLPDGTRYENTVNQILHMRWGKITKIRTLEDTVTLQRALDAVAVAGNAEAHAAPITDDSAAQESVTS</sequence>
<proteinExistence type="predicted"/>
<dbReference type="InterPro" id="IPR032710">
    <property type="entry name" value="NTF2-like_dom_sf"/>
</dbReference>
<reference evidence="2 3" key="1">
    <citation type="submission" date="2021-01" db="EMBL/GenBank/DDBJ databases">
        <title>Draft genome sequence of Micromonospora sp. strain STR1s_6.</title>
        <authorList>
            <person name="Karlyshev A."/>
            <person name="Jawad R."/>
        </authorList>
    </citation>
    <scope>NUCLEOTIDE SEQUENCE [LARGE SCALE GENOMIC DNA]</scope>
    <source>
        <strain evidence="2 3">STR1S-6</strain>
    </source>
</reference>